<evidence type="ECO:0000313" key="1">
    <source>
        <dbReference type="EMBL" id="QHT82385.1"/>
    </source>
</evidence>
<accession>A0A6C0HQK4</accession>
<reference evidence="1" key="1">
    <citation type="journal article" date="2020" name="Nature">
        <title>Giant virus diversity and host interactions through global metagenomics.</title>
        <authorList>
            <person name="Schulz F."/>
            <person name="Roux S."/>
            <person name="Paez-Espino D."/>
            <person name="Jungbluth S."/>
            <person name="Walsh D.A."/>
            <person name="Denef V.J."/>
            <person name="McMahon K.D."/>
            <person name="Konstantinidis K.T."/>
            <person name="Eloe-Fadrosh E.A."/>
            <person name="Kyrpides N.C."/>
            <person name="Woyke T."/>
        </authorList>
    </citation>
    <scope>NUCLEOTIDE SEQUENCE</scope>
    <source>
        <strain evidence="1">GVMAG-M-3300023184-161</strain>
    </source>
</reference>
<dbReference type="AlphaFoldDB" id="A0A6C0HQK4"/>
<name>A0A6C0HQK4_9ZZZZ</name>
<dbReference type="EMBL" id="MN739999">
    <property type="protein sequence ID" value="QHT82385.1"/>
    <property type="molecule type" value="Genomic_DNA"/>
</dbReference>
<organism evidence="1">
    <name type="scientific">viral metagenome</name>
    <dbReference type="NCBI Taxonomy" id="1070528"/>
    <lineage>
        <taxon>unclassified sequences</taxon>
        <taxon>metagenomes</taxon>
        <taxon>organismal metagenomes</taxon>
    </lineage>
</organism>
<proteinExistence type="predicted"/>
<sequence>MNNLRLGFTETTLLFFYYLDLQKICNSEYVNLQDSLINWLCTTSGFYDKNICGSYFDFDANKIKNSDVYNNYFNRLLNIVKNSNTKLELNFHGFHNSLIQYKEEFLNYIDYNKNNNQTNILQFMDNKNVLIINNLGSLMKMQYESGNITKIYQRYPISAKNIDFLEPGYTFFNNGHDSSILETAEKICDKIKIINFDCVIISAGAYSSLLFDYIVNELNKDVFVAGCDLPLYFGISTNRVKCFYSNQINEYFINVPDEMKPLGYEKVENGCYW</sequence>
<protein>
    <submittedName>
        <fullName evidence="1">Uncharacterized protein</fullName>
    </submittedName>
</protein>